<dbReference type="FunFam" id="2.40.110.10:FF:000005">
    <property type="entry name" value="Acyl-coenzyme A oxidase"/>
    <property type="match status" value="1"/>
</dbReference>
<accession>A0A7S0BS10</accession>
<evidence type="ECO:0000256" key="4">
    <source>
        <dbReference type="ARBA" id="ARBA00022630"/>
    </source>
</evidence>
<protein>
    <recommendedName>
        <fullName evidence="10">Acyl-coenzyme A oxidase</fullName>
    </recommendedName>
</protein>
<dbReference type="PANTHER" id="PTHR10909:SF352">
    <property type="entry name" value="ACYL-COENZYME A OXIDASE-LIKE PROTEIN"/>
    <property type="match status" value="1"/>
</dbReference>
<evidence type="ECO:0000256" key="9">
    <source>
        <dbReference type="ARBA" id="ARBA00023140"/>
    </source>
</evidence>
<dbReference type="InterPro" id="IPR002655">
    <property type="entry name" value="Acyl-CoA_oxidase_C"/>
</dbReference>
<keyword evidence="9" id="KW-0576">Peroxisome</keyword>
<dbReference type="Pfam" id="PF22924">
    <property type="entry name" value="ACOX_C_alpha1"/>
    <property type="match status" value="1"/>
</dbReference>
<dbReference type="PIRSF" id="PIRSF000168">
    <property type="entry name" value="Acyl-CoA_oxidase"/>
    <property type="match status" value="1"/>
</dbReference>
<evidence type="ECO:0000256" key="5">
    <source>
        <dbReference type="ARBA" id="ARBA00022827"/>
    </source>
</evidence>
<gene>
    <name evidence="16" type="ORF">RMAR0315_LOCUS11938</name>
</gene>
<dbReference type="GO" id="GO:0005777">
    <property type="term" value="C:peroxisome"/>
    <property type="evidence" value="ECO:0007669"/>
    <property type="project" value="UniProtKB-SubCell"/>
</dbReference>
<reference evidence="16" key="1">
    <citation type="submission" date="2021-01" db="EMBL/GenBank/DDBJ databases">
        <authorList>
            <person name="Corre E."/>
            <person name="Pelletier E."/>
            <person name="Niang G."/>
            <person name="Scheremetjew M."/>
            <person name="Finn R."/>
            <person name="Kale V."/>
            <person name="Holt S."/>
            <person name="Cochrane G."/>
            <person name="Meng A."/>
            <person name="Brown T."/>
            <person name="Cohen L."/>
        </authorList>
    </citation>
    <scope>NUCLEOTIDE SEQUENCE</scope>
    <source>
        <strain evidence="16">UTEX LB 2760</strain>
    </source>
</reference>
<dbReference type="InterPro" id="IPR006091">
    <property type="entry name" value="Acyl-CoA_Oxase/DH_mid-dom"/>
</dbReference>
<comment type="similarity">
    <text evidence="3 10">Belongs to the acyl-CoA oxidase family.</text>
</comment>
<dbReference type="GO" id="GO:0005504">
    <property type="term" value="F:fatty acid binding"/>
    <property type="evidence" value="ECO:0007669"/>
    <property type="project" value="TreeGrafter"/>
</dbReference>
<organism evidence="16">
    <name type="scientific">Rhodosorus marinus</name>
    <dbReference type="NCBI Taxonomy" id="101924"/>
    <lineage>
        <taxon>Eukaryota</taxon>
        <taxon>Rhodophyta</taxon>
        <taxon>Stylonematophyceae</taxon>
        <taxon>Stylonematales</taxon>
        <taxon>Stylonemataceae</taxon>
        <taxon>Rhodosorus</taxon>
    </lineage>
</organism>
<dbReference type="GO" id="GO:0055088">
    <property type="term" value="P:lipid homeostasis"/>
    <property type="evidence" value="ECO:0007669"/>
    <property type="project" value="TreeGrafter"/>
</dbReference>
<feature type="domain" description="Acyl-CoA oxidase C-alpha1" evidence="15">
    <location>
        <begin position="287"/>
        <end position="431"/>
    </location>
</feature>
<comment type="subcellular location">
    <subcellularLocation>
        <location evidence="2">Peroxisome</location>
    </subcellularLocation>
</comment>
<dbReference type="Pfam" id="PF01756">
    <property type="entry name" value="ACOX"/>
    <property type="match status" value="1"/>
</dbReference>
<feature type="domain" description="Acyl-CoA oxidase/dehydrogenase middle" evidence="14">
    <location>
        <begin position="142"/>
        <end position="251"/>
    </location>
</feature>
<dbReference type="GO" id="GO:0033540">
    <property type="term" value="P:fatty acid beta-oxidation using acyl-CoA oxidase"/>
    <property type="evidence" value="ECO:0007669"/>
    <property type="project" value="TreeGrafter"/>
</dbReference>
<keyword evidence="8" id="KW-0443">Lipid metabolism</keyword>
<dbReference type="Pfam" id="PF02770">
    <property type="entry name" value="Acyl-CoA_dh_M"/>
    <property type="match status" value="1"/>
</dbReference>
<proteinExistence type="inferred from homology"/>
<dbReference type="InterPro" id="IPR036250">
    <property type="entry name" value="AcylCo_DH-like_C"/>
</dbReference>
<keyword evidence="5 10" id="KW-0274">FAD</keyword>
<dbReference type="InterPro" id="IPR055060">
    <property type="entry name" value="ACOX_C_alpha1"/>
</dbReference>
<dbReference type="InterPro" id="IPR046373">
    <property type="entry name" value="Acyl-CoA_Oxase/DH_mid-dom_sf"/>
</dbReference>
<dbReference type="Gene3D" id="2.40.110.10">
    <property type="entry name" value="Butyryl-CoA Dehydrogenase, subunit A, domain 2"/>
    <property type="match status" value="1"/>
</dbReference>
<name>A0A7S0BS10_9RHOD</name>
<dbReference type="InterPro" id="IPR009100">
    <property type="entry name" value="AcylCoA_DH/oxidase_NM_dom_sf"/>
</dbReference>
<keyword evidence="6" id="KW-0276">Fatty acid metabolism</keyword>
<keyword evidence="7" id="KW-0560">Oxidoreductase</keyword>
<evidence type="ECO:0000256" key="7">
    <source>
        <dbReference type="ARBA" id="ARBA00023002"/>
    </source>
</evidence>
<feature type="active site" description="Proton acceptor" evidence="11">
    <location>
        <position position="417"/>
    </location>
</feature>
<dbReference type="EMBL" id="HBEK01021765">
    <property type="protein sequence ID" value="CAD8401934.1"/>
    <property type="molecule type" value="Transcribed_RNA"/>
</dbReference>
<keyword evidence="4 10" id="KW-0285">Flavoprotein</keyword>
<dbReference type="PANTHER" id="PTHR10909">
    <property type="entry name" value="ELECTRON TRANSPORT OXIDOREDUCTASE"/>
    <property type="match status" value="1"/>
</dbReference>
<evidence type="ECO:0000256" key="2">
    <source>
        <dbReference type="ARBA" id="ARBA00004275"/>
    </source>
</evidence>
<dbReference type="GO" id="GO:0003997">
    <property type="term" value="F:acyl-CoA oxidase activity"/>
    <property type="evidence" value="ECO:0007669"/>
    <property type="project" value="InterPro"/>
</dbReference>
<dbReference type="InterPro" id="IPR012258">
    <property type="entry name" value="Acyl-CoA_oxidase"/>
</dbReference>
<evidence type="ECO:0000256" key="6">
    <source>
        <dbReference type="ARBA" id="ARBA00022832"/>
    </source>
</evidence>
<evidence type="ECO:0000259" key="13">
    <source>
        <dbReference type="Pfam" id="PF01756"/>
    </source>
</evidence>
<dbReference type="AlphaFoldDB" id="A0A7S0BS10"/>
<evidence type="ECO:0000256" key="11">
    <source>
        <dbReference type="PIRSR" id="PIRSR000168-1"/>
    </source>
</evidence>
<evidence type="ECO:0000256" key="8">
    <source>
        <dbReference type="ARBA" id="ARBA00023098"/>
    </source>
</evidence>
<evidence type="ECO:0000259" key="14">
    <source>
        <dbReference type="Pfam" id="PF02770"/>
    </source>
</evidence>
<feature type="binding site" evidence="12">
    <location>
        <position position="185"/>
    </location>
    <ligand>
        <name>FAD</name>
        <dbReference type="ChEBI" id="CHEBI:57692"/>
    </ligand>
</feature>
<dbReference type="Gene3D" id="1.20.140.10">
    <property type="entry name" value="Butyryl-CoA Dehydrogenase, subunit A, domain 3"/>
    <property type="match status" value="2"/>
</dbReference>
<evidence type="ECO:0000256" key="3">
    <source>
        <dbReference type="ARBA" id="ARBA00006288"/>
    </source>
</evidence>
<dbReference type="SUPFAM" id="SSF56645">
    <property type="entry name" value="Acyl-CoA dehydrogenase NM domain-like"/>
    <property type="match status" value="1"/>
</dbReference>
<evidence type="ECO:0000256" key="1">
    <source>
        <dbReference type="ARBA" id="ARBA00001974"/>
    </source>
</evidence>
<sequence>MTTKVWAIRAAEVDRGGSAVSSQELSKYLNREYVEMREAILEYLKHDLFKPKYDLSFYEFRDLTQERLKHLAKGNFISCFDHINNPGRFFAGMEALTYVDYSITIKCGVHYTLAGGAIALLGTRKHHNKYLPLLDSGKLPGCFAMTELGHGSNVMGIETTAVYDHARKSFVLNTGSDLASKVWIGGASQYGRLCTVFAQLTVGGDYKGVHVFVMRIRDDEGKLCKGVRIEEMGHKMGMNGVDNGRIWFNNVVLDRDSLLDRYASIDEQGIYHSPIKSIPARFGAMVGALSTGRVCIAQSAVDACKLGLTIACRYSSDRPQFGKRKIGSYLTHKRRLAPGVAQTYALHLIMIQLKGLVNDRHDPKKIHNLSSGLKAAATWTRVDVLQKCRECCGGMGLLSENQIGGMIVDMNVDVTFEGDNTVLMQQVVKGILTKGITKPEPIQVRNYSTEELLQALKYREDVLKYRLLQLGDLDANQDTCVDLGWAYADYLTAENFFKEVQRAPPALRDTLEELAVLFALEKMERNAVFYVCDGVIDADGLEKLRQRVNDQCNVVSGADGEHLNILCEGFGIPEHLITAPIAKGWRDFHTSPEIGAKM</sequence>
<dbReference type="FunFam" id="1.20.140.10:FF:000010">
    <property type="entry name" value="Acyl-coenzyme A oxidase"/>
    <property type="match status" value="1"/>
</dbReference>
<comment type="cofactor">
    <cofactor evidence="1">
        <name>FAD</name>
        <dbReference type="ChEBI" id="CHEBI:57692"/>
    </cofactor>
</comment>
<dbReference type="SUPFAM" id="SSF47203">
    <property type="entry name" value="Acyl-CoA dehydrogenase C-terminal domain-like"/>
    <property type="match status" value="2"/>
</dbReference>
<feature type="binding site" evidence="12">
    <location>
        <position position="146"/>
    </location>
    <ligand>
        <name>FAD</name>
        <dbReference type="ChEBI" id="CHEBI:57692"/>
    </ligand>
</feature>
<dbReference type="GO" id="GO:0071949">
    <property type="term" value="F:FAD binding"/>
    <property type="evidence" value="ECO:0007669"/>
    <property type="project" value="InterPro"/>
</dbReference>
<evidence type="ECO:0000256" key="10">
    <source>
        <dbReference type="PIRNR" id="PIRNR000168"/>
    </source>
</evidence>
<evidence type="ECO:0000256" key="12">
    <source>
        <dbReference type="PIRSR" id="PIRSR000168-2"/>
    </source>
</evidence>
<feature type="domain" description="Acyl-CoA oxidase C-terminal" evidence="13">
    <location>
        <begin position="479"/>
        <end position="555"/>
    </location>
</feature>
<evidence type="ECO:0000313" key="16">
    <source>
        <dbReference type="EMBL" id="CAD8401934.1"/>
    </source>
</evidence>
<evidence type="ECO:0000259" key="15">
    <source>
        <dbReference type="Pfam" id="PF22924"/>
    </source>
</evidence>